<proteinExistence type="predicted"/>
<evidence type="ECO:0000313" key="1">
    <source>
        <dbReference type="EMBL" id="KAI4346064.1"/>
    </source>
</evidence>
<organism evidence="1 2">
    <name type="scientific">Bauhinia variegata</name>
    <name type="common">Purple orchid tree</name>
    <name type="synonym">Phanera variegata</name>
    <dbReference type="NCBI Taxonomy" id="167791"/>
    <lineage>
        <taxon>Eukaryota</taxon>
        <taxon>Viridiplantae</taxon>
        <taxon>Streptophyta</taxon>
        <taxon>Embryophyta</taxon>
        <taxon>Tracheophyta</taxon>
        <taxon>Spermatophyta</taxon>
        <taxon>Magnoliopsida</taxon>
        <taxon>eudicotyledons</taxon>
        <taxon>Gunneridae</taxon>
        <taxon>Pentapetalae</taxon>
        <taxon>rosids</taxon>
        <taxon>fabids</taxon>
        <taxon>Fabales</taxon>
        <taxon>Fabaceae</taxon>
        <taxon>Cercidoideae</taxon>
        <taxon>Cercideae</taxon>
        <taxon>Bauhiniinae</taxon>
        <taxon>Bauhinia</taxon>
    </lineage>
</organism>
<comment type="caution">
    <text evidence="1">The sequence shown here is derived from an EMBL/GenBank/DDBJ whole genome shotgun (WGS) entry which is preliminary data.</text>
</comment>
<dbReference type="EMBL" id="CM039430">
    <property type="protein sequence ID" value="KAI4346064.1"/>
    <property type="molecule type" value="Genomic_DNA"/>
</dbReference>
<dbReference type="Proteomes" id="UP000828941">
    <property type="component" value="Chromosome 5"/>
</dbReference>
<gene>
    <name evidence="1" type="ORF">L6164_013146</name>
</gene>
<name>A0ACB9PB62_BAUVA</name>
<reference evidence="1 2" key="1">
    <citation type="journal article" date="2022" name="DNA Res.">
        <title>Chromosomal-level genome assembly of the orchid tree Bauhinia variegata (Leguminosae; Cercidoideae) supports the allotetraploid origin hypothesis of Bauhinia.</title>
        <authorList>
            <person name="Zhong Y."/>
            <person name="Chen Y."/>
            <person name="Zheng D."/>
            <person name="Pang J."/>
            <person name="Liu Y."/>
            <person name="Luo S."/>
            <person name="Meng S."/>
            <person name="Qian L."/>
            <person name="Wei D."/>
            <person name="Dai S."/>
            <person name="Zhou R."/>
        </authorList>
    </citation>
    <scope>NUCLEOTIDE SEQUENCE [LARGE SCALE GENOMIC DNA]</scope>
    <source>
        <strain evidence="1">BV-YZ2020</strain>
    </source>
</reference>
<sequence>MSTFTYSALFLLLPFFLTITTLANRLGGTIPPPTSFPSIPQHPNSINILLLDIINDLPKDALSLYIVGSFQATEYEIEPGDEYARVLKYTDQECEFLYGGSNPGPIKSASLIVFDPNGADKGHIKVFWSVRMDGLYKSWDKINWVKKADWGPPPAKTVRMIDEP</sequence>
<accession>A0ACB9PB62</accession>
<protein>
    <submittedName>
        <fullName evidence="1">Uncharacterized protein</fullName>
    </submittedName>
</protein>
<evidence type="ECO:0000313" key="2">
    <source>
        <dbReference type="Proteomes" id="UP000828941"/>
    </source>
</evidence>
<keyword evidence="2" id="KW-1185">Reference proteome</keyword>